<keyword evidence="5" id="KW-0378">Hydrolase</keyword>
<evidence type="ECO:0000313" key="12">
    <source>
        <dbReference type="Proteomes" id="UP000032749"/>
    </source>
</evidence>
<dbReference type="InterPro" id="IPR005490">
    <property type="entry name" value="LD_TPept_cat_dom"/>
</dbReference>
<keyword evidence="8 9" id="KW-0961">Cell wall biogenesis/degradation</keyword>
<dbReference type="Gene3D" id="2.40.440.10">
    <property type="entry name" value="L,D-transpeptidase catalytic domain-like"/>
    <property type="match status" value="1"/>
</dbReference>
<keyword evidence="7 9" id="KW-0573">Peptidoglycan synthesis</keyword>
<evidence type="ECO:0000256" key="9">
    <source>
        <dbReference type="PROSITE-ProRule" id="PRU01373"/>
    </source>
</evidence>
<dbReference type="AlphaFoldDB" id="R4YTK4"/>
<reference evidence="11 12" key="1">
    <citation type="journal article" date="2013" name="Nat. Commun.">
        <title>Genome sequence and functional genomic analysis of the oil-degrading bacterium Oleispira antarctica.</title>
        <authorList>
            <person name="Kube M."/>
            <person name="Chernikova T.N."/>
            <person name="Al-Ramahi Y."/>
            <person name="Beloqui A."/>
            <person name="Lopez-Cortez N."/>
            <person name="Guazzaroni M.E."/>
            <person name="Heipieper H.J."/>
            <person name="Klages S."/>
            <person name="Kotsyurbenko O.R."/>
            <person name="Langer I."/>
            <person name="Nechitaylo T.Y."/>
            <person name="Lunsdorf H."/>
            <person name="Fernandez M."/>
            <person name="Juarez S."/>
            <person name="Ciordia S."/>
            <person name="Singer A."/>
            <person name="Kagan O."/>
            <person name="Egorova O."/>
            <person name="Petit P.A."/>
            <person name="Stogios P."/>
            <person name="Kim Y."/>
            <person name="Tchigvintsev A."/>
            <person name="Flick R."/>
            <person name="Denaro R."/>
            <person name="Genovese M."/>
            <person name="Albar J.P."/>
            <person name="Reva O.N."/>
            <person name="Martinez-Gomariz M."/>
            <person name="Tran H."/>
            <person name="Ferrer M."/>
            <person name="Savchenko A."/>
            <person name="Yakunin A.F."/>
            <person name="Yakimov M.M."/>
            <person name="Golyshina O.V."/>
            <person name="Reinhardt R."/>
            <person name="Golyshin P.N."/>
        </authorList>
    </citation>
    <scope>NUCLEOTIDE SEQUENCE [LARGE SCALE GENOMIC DNA]</scope>
</reference>
<organism evidence="11 12">
    <name type="scientific">Oleispira antarctica RB-8</name>
    <dbReference type="NCBI Taxonomy" id="698738"/>
    <lineage>
        <taxon>Bacteria</taxon>
        <taxon>Pseudomonadati</taxon>
        <taxon>Pseudomonadota</taxon>
        <taxon>Gammaproteobacteria</taxon>
        <taxon>Oceanospirillales</taxon>
        <taxon>Oceanospirillaceae</taxon>
        <taxon>Oleispira</taxon>
    </lineage>
</organism>
<evidence type="ECO:0000256" key="3">
    <source>
        <dbReference type="ARBA" id="ARBA00022676"/>
    </source>
</evidence>
<dbReference type="GO" id="GO:0016757">
    <property type="term" value="F:glycosyltransferase activity"/>
    <property type="evidence" value="ECO:0007669"/>
    <property type="project" value="UniProtKB-KW"/>
</dbReference>
<dbReference type="PANTHER" id="PTHR30582">
    <property type="entry name" value="L,D-TRANSPEPTIDASE"/>
    <property type="match status" value="1"/>
</dbReference>
<evidence type="ECO:0000259" key="10">
    <source>
        <dbReference type="PROSITE" id="PS52029"/>
    </source>
</evidence>
<dbReference type="GO" id="GO:0071555">
    <property type="term" value="P:cell wall organization"/>
    <property type="evidence" value="ECO:0007669"/>
    <property type="project" value="UniProtKB-UniRule"/>
</dbReference>
<keyword evidence="4" id="KW-0808">Transferase</keyword>
<dbReference type="Proteomes" id="UP000032749">
    <property type="component" value="Chromosome"/>
</dbReference>
<dbReference type="OrthoDB" id="9787225at2"/>
<dbReference type="InterPro" id="IPR050979">
    <property type="entry name" value="LD-transpeptidase"/>
</dbReference>
<evidence type="ECO:0000256" key="5">
    <source>
        <dbReference type="ARBA" id="ARBA00022801"/>
    </source>
</evidence>
<evidence type="ECO:0000313" key="11">
    <source>
        <dbReference type="EMBL" id="CCK75874.1"/>
    </source>
</evidence>
<name>R4YTK4_OLEAN</name>
<protein>
    <submittedName>
        <fullName evidence="11">ErfK/YbiS/YcfS/YnhG family protein</fullName>
    </submittedName>
</protein>
<evidence type="ECO:0000256" key="4">
    <source>
        <dbReference type="ARBA" id="ARBA00022679"/>
    </source>
</evidence>
<dbReference type="UniPathway" id="UPA00219"/>
<dbReference type="HOGENOM" id="CLU_042399_3_1_6"/>
<sequence length="175" mass="19731">MTNDHLLEKVEISIQDQQLRLTFDDEIVNYSISTSKLGIGQQKGSNQTPLGWHQIRAKIGAGATENTVFIGRRPTGEIYSPELAAQFPQRDWILTRILWLSGCEIGNNRLGSVDSMQRYIYIHGTPDSEPMGRAESHGCVRMRNTDVIELFDALDVGTLIWIQKLPFARISCRSV</sequence>
<dbReference type="GO" id="GO:0018104">
    <property type="term" value="P:peptidoglycan-protein cross-linking"/>
    <property type="evidence" value="ECO:0007669"/>
    <property type="project" value="TreeGrafter"/>
</dbReference>
<evidence type="ECO:0000256" key="2">
    <source>
        <dbReference type="ARBA" id="ARBA00005992"/>
    </source>
</evidence>
<comment type="pathway">
    <text evidence="1 9">Cell wall biogenesis; peptidoglycan biosynthesis.</text>
</comment>
<dbReference type="CDD" id="cd16913">
    <property type="entry name" value="YkuD_like"/>
    <property type="match status" value="1"/>
</dbReference>
<comment type="similarity">
    <text evidence="2">Belongs to the YkuD family.</text>
</comment>
<dbReference type="PATRIC" id="fig|698738.3.peg.1757"/>
<keyword evidence="12" id="KW-1185">Reference proteome</keyword>
<dbReference type="SUPFAM" id="SSF141523">
    <property type="entry name" value="L,D-transpeptidase catalytic domain-like"/>
    <property type="match status" value="1"/>
</dbReference>
<evidence type="ECO:0000256" key="6">
    <source>
        <dbReference type="ARBA" id="ARBA00022960"/>
    </source>
</evidence>
<dbReference type="GO" id="GO:0071972">
    <property type="term" value="F:peptidoglycan L,D-transpeptidase activity"/>
    <property type="evidence" value="ECO:0007669"/>
    <property type="project" value="TreeGrafter"/>
</dbReference>
<keyword evidence="6 9" id="KW-0133">Cell shape</keyword>
<dbReference type="InterPro" id="IPR038063">
    <property type="entry name" value="Transpep_catalytic_dom"/>
</dbReference>
<dbReference type="GO" id="GO:0005576">
    <property type="term" value="C:extracellular region"/>
    <property type="evidence" value="ECO:0007669"/>
    <property type="project" value="TreeGrafter"/>
</dbReference>
<dbReference type="PANTHER" id="PTHR30582:SF24">
    <property type="entry name" value="L,D-TRANSPEPTIDASE ERFK_SRFK-RELATED"/>
    <property type="match status" value="1"/>
</dbReference>
<evidence type="ECO:0000256" key="8">
    <source>
        <dbReference type="ARBA" id="ARBA00023316"/>
    </source>
</evidence>
<feature type="active site" description="Nucleophile" evidence="9">
    <location>
        <position position="139"/>
    </location>
</feature>
<feature type="domain" description="L,D-TPase catalytic" evidence="10">
    <location>
        <begin position="8"/>
        <end position="163"/>
    </location>
</feature>
<dbReference type="Pfam" id="PF03734">
    <property type="entry name" value="YkuD"/>
    <property type="match status" value="1"/>
</dbReference>
<dbReference type="EMBL" id="FO203512">
    <property type="protein sequence ID" value="CCK75874.1"/>
    <property type="molecule type" value="Genomic_DNA"/>
</dbReference>
<feature type="active site" description="Proton donor/acceptor" evidence="9">
    <location>
        <position position="123"/>
    </location>
</feature>
<keyword evidence="3" id="KW-0328">Glycosyltransferase</keyword>
<dbReference type="PROSITE" id="PS52029">
    <property type="entry name" value="LD_TPASE"/>
    <property type="match status" value="1"/>
</dbReference>
<dbReference type="STRING" id="698738.OLEAN_C16980"/>
<dbReference type="GO" id="GO:0008360">
    <property type="term" value="P:regulation of cell shape"/>
    <property type="evidence" value="ECO:0007669"/>
    <property type="project" value="UniProtKB-UniRule"/>
</dbReference>
<gene>
    <name evidence="11" type="ORF">OLEAN_C16980</name>
</gene>
<evidence type="ECO:0000256" key="1">
    <source>
        <dbReference type="ARBA" id="ARBA00004752"/>
    </source>
</evidence>
<dbReference type="KEGG" id="oai:OLEAN_C16980"/>
<accession>R4YTK4</accession>
<proteinExistence type="inferred from homology"/>
<evidence type="ECO:0000256" key="7">
    <source>
        <dbReference type="ARBA" id="ARBA00022984"/>
    </source>
</evidence>